<organism evidence="6 7">
    <name type="scientific">Actinacidiphila rubida</name>
    <dbReference type="NCBI Taxonomy" id="310780"/>
    <lineage>
        <taxon>Bacteria</taxon>
        <taxon>Bacillati</taxon>
        <taxon>Actinomycetota</taxon>
        <taxon>Actinomycetes</taxon>
        <taxon>Kitasatosporales</taxon>
        <taxon>Streptomycetaceae</taxon>
        <taxon>Actinacidiphila</taxon>
    </lineage>
</organism>
<dbReference type="EMBL" id="FODD01000002">
    <property type="protein sequence ID" value="SEN20033.1"/>
    <property type="molecule type" value="Genomic_DNA"/>
</dbReference>
<dbReference type="CDD" id="cd00827">
    <property type="entry name" value="init_cond_enzymes"/>
    <property type="match status" value="1"/>
</dbReference>
<dbReference type="STRING" id="310780.SAMN05216267_1002259"/>
<dbReference type="PANTHER" id="PTHR34069">
    <property type="entry name" value="3-OXOACYL-[ACYL-CARRIER-PROTEIN] SYNTHASE 3"/>
    <property type="match status" value="1"/>
</dbReference>
<sequence length="353" mass="37448">MKVDGIHLAGIGTYTPRPTPVEEAVRQGMFDPAAAKESGLLSVAVEPAVSAPDMAVHAARQALAQACHDPDDFAAVIHNGAYYQGPGHWSAPHYVLHRALGQPIPAFGISHGCLAVLTSLHLAAGLLEHGRPGRQALLITGADNFSTPMFDRWNDSELAVFADSGVALVASTRGGFARLKAVGSRSAPELEGIHRGNDSLLPPARYPDHPWQVATRRQEWAERPDADPRDLIASVNRFGELVAGLAERTLAEAGVGRDAIVRVAHTGFSENSLHTLLLDPLGLPVELSTWDHLRTLGHATVGDQVLGLAHLWRTGQVGRGDHVLLVGATEGLEAGCAVIEISRDARGPEAGIR</sequence>
<keyword evidence="1" id="KW-0963">Cytoplasm</keyword>
<evidence type="ECO:0000259" key="4">
    <source>
        <dbReference type="Pfam" id="PF08541"/>
    </source>
</evidence>
<feature type="domain" description="Beta-ketoacyl-[acyl-carrier-protein] synthase III C-terminal" evidence="4">
    <location>
        <begin position="250"/>
        <end position="341"/>
    </location>
</feature>
<accession>A0A1H8EKM5</accession>
<dbReference type="GO" id="GO:0044550">
    <property type="term" value="P:secondary metabolite biosynthetic process"/>
    <property type="evidence" value="ECO:0007669"/>
    <property type="project" value="TreeGrafter"/>
</dbReference>
<reference evidence="6 7" key="1">
    <citation type="submission" date="2016-10" db="EMBL/GenBank/DDBJ databases">
        <authorList>
            <person name="de Groot N.N."/>
        </authorList>
    </citation>
    <scope>NUCLEOTIDE SEQUENCE [LARGE SCALE GENOMIC DNA]</scope>
    <source>
        <strain evidence="6 7">CGMCC 4.2026</strain>
    </source>
</reference>
<feature type="domain" description="Beta-ketoacyl-[acyl-carrier-protein] synthase III N-terminal" evidence="5">
    <location>
        <begin position="107"/>
        <end position="172"/>
    </location>
</feature>
<dbReference type="InterPro" id="IPR013751">
    <property type="entry name" value="ACP_syn_III_N"/>
</dbReference>
<evidence type="ECO:0000313" key="7">
    <source>
        <dbReference type="Proteomes" id="UP000181951"/>
    </source>
</evidence>
<dbReference type="SUPFAM" id="SSF53901">
    <property type="entry name" value="Thiolase-like"/>
    <property type="match status" value="1"/>
</dbReference>
<keyword evidence="7" id="KW-1185">Reference proteome</keyword>
<dbReference type="AlphaFoldDB" id="A0A1H8EKM5"/>
<evidence type="ECO:0000256" key="3">
    <source>
        <dbReference type="ARBA" id="ARBA00023315"/>
    </source>
</evidence>
<dbReference type="Pfam" id="PF08541">
    <property type="entry name" value="ACP_syn_III_C"/>
    <property type="match status" value="1"/>
</dbReference>
<dbReference type="Pfam" id="PF08545">
    <property type="entry name" value="ACP_syn_III"/>
    <property type="match status" value="1"/>
</dbReference>
<dbReference type="RefSeq" id="WP_075016163.1">
    <property type="nucleotide sequence ID" value="NZ_FODD01000002.1"/>
</dbReference>
<dbReference type="InterPro" id="IPR013747">
    <property type="entry name" value="ACP_syn_III_C"/>
</dbReference>
<proteinExistence type="predicted"/>
<keyword evidence="3" id="KW-0012">Acyltransferase</keyword>
<evidence type="ECO:0000313" key="6">
    <source>
        <dbReference type="EMBL" id="SEN20033.1"/>
    </source>
</evidence>
<evidence type="ECO:0000259" key="5">
    <source>
        <dbReference type="Pfam" id="PF08545"/>
    </source>
</evidence>
<protein>
    <submittedName>
        <fullName evidence="6">3-oxoacyl-[acyl-carrier-protein] synthase-3</fullName>
    </submittedName>
</protein>
<dbReference type="Gene3D" id="3.40.47.10">
    <property type="match status" value="2"/>
</dbReference>
<dbReference type="GO" id="GO:0004315">
    <property type="term" value="F:3-oxoacyl-[acyl-carrier-protein] synthase activity"/>
    <property type="evidence" value="ECO:0007669"/>
    <property type="project" value="InterPro"/>
</dbReference>
<dbReference type="PANTHER" id="PTHR34069:SF2">
    <property type="entry name" value="BETA-KETOACYL-[ACYL-CARRIER-PROTEIN] SYNTHASE III"/>
    <property type="match status" value="1"/>
</dbReference>
<dbReference type="InterPro" id="IPR016039">
    <property type="entry name" value="Thiolase-like"/>
</dbReference>
<evidence type="ECO:0000256" key="2">
    <source>
        <dbReference type="ARBA" id="ARBA00022679"/>
    </source>
</evidence>
<name>A0A1H8EKM5_9ACTN</name>
<dbReference type="Proteomes" id="UP000181951">
    <property type="component" value="Unassembled WGS sequence"/>
</dbReference>
<evidence type="ECO:0000256" key="1">
    <source>
        <dbReference type="ARBA" id="ARBA00022490"/>
    </source>
</evidence>
<dbReference type="OrthoDB" id="7055207at2"/>
<gene>
    <name evidence="6" type="ORF">SAMN05216267_1002259</name>
</gene>
<dbReference type="GO" id="GO:0006633">
    <property type="term" value="P:fatty acid biosynthetic process"/>
    <property type="evidence" value="ECO:0007669"/>
    <property type="project" value="InterPro"/>
</dbReference>
<keyword evidence="2" id="KW-0808">Transferase</keyword>